<dbReference type="AlphaFoldDB" id="A0A2L1CAJ6"/>
<dbReference type="InterPro" id="IPR011051">
    <property type="entry name" value="RmlC_Cupin_sf"/>
</dbReference>
<reference evidence="5" key="2">
    <citation type="submission" date="2018-02" db="EMBL/GenBank/DDBJ databases">
        <title>Complete genome sequence of the Methanococcus maripaludis type strain JJ (DSM 2067), a model for selenoprotein synthesis in Archaea.</title>
        <authorList>
            <person name="Poehlein A."/>
            <person name="Heym D."/>
            <person name="Quitzke V."/>
            <person name="Fersch J."/>
            <person name="Daniel R."/>
            <person name="Rother M."/>
        </authorList>
    </citation>
    <scope>NUCLEOTIDE SEQUENCE [LARGE SCALE GENOMIC DNA]</scope>
    <source>
        <strain evidence="5">DSM 2067</strain>
    </source>
</reference>
<dbReference type="Gene3D" id="2.60.120.10">
    <property type="entry name" value="Jelly Rolls"/>
    <property type="match status" value="1"/>
</dbReference>
<evidence type="ECO:0000313" key="5">
    <source>
        <dbReference type="EMBL" id="AVB76397.1"/>
    </source>
</evidence>
<feature type="domain" description="HTH cro/C1-type" evidence="4">
    <location>
        <begin position="12"/>
        <end position="66"/>
    </location>
</feature>
<dbReference type="Gene3D" id="1.10.260.40">
    <property type="entry name" value="lambda repressor-like DNA-binding domains"/>
    <property type="match status" value="1"/>
</dbReference>
<dbReference type="InterPro" id="IPR014710">
    <property type="entry name" value="RmlC-like_jellyroll"/>
</dbReference>
<evidence type="ECO:0000256" key="3">
    <source>
        <dbReference type="ARBA" id="ARBA00023163"/>
    </source>
</evidence>
<evidence type="ECO:0000313" key="8">
    <source>
        <dbReference type="Proteomes" id="UP000590564"/>
    </source>
</evidence>
<protein>
    <submittedName>
        <fullName evidence="5">HTH-type transcriptional regulator PuuR</fullName>
    </submittedName>
    <submittedName>
        <fullName evidence="6">Transcriptional regulator with XRE-family HTH domain</fullName>
    </submittedName>
</protein>
<evidence type="ECO:0000256" key="2">
    <source>
        <dbReference type="ARBA" id="ARBA00023125"/>
    </source>
</evidence>
<evidence type="ECO:0000313" key="6">
    <source>
        <dbReference type="EMBL" id="MBB6497668.1"/>
    </source>
</evidence>
<dbReference type="InterPro" id="IPR050807">
    <property type="entry name" value="TransReg_Diox_bact_type"/>
</dbReference>
<name>A0A2L1CAJ6_METMI</name>
<dbReference type="RefSeq" id="WP_104837928.1">
    <property type="nucleotide sequence ID" value="NZ_CP026606.1"/>
</dbReference>
<dbReference type="Proteomes" id="UP000239462">
    <property type="component" value="Chromosome"/>
</dbReference>
<dbReference type="PANTHER" id="PTHR46797">
    <property type="entry name" value="HTH-TYPE TRANSCRIPTIONAL REGULATOR"/>
    <property type="match status" value="1"/>
</dbReference>
<dbReference type="KEGG" id="mmad:MMJJ_09970"/>
<keyword evidence="1" id="KW-0805">Transcription regulation</keyword>
<dbReference type="GeneID" id="36102083"/>
<dbReference type="InterPro" id="IPR013096">
    <property type="entry name" value="Cupin_2"/>
</dbReference>
<keyword evidence="3" id="KW-0804">Transcription</keyword>
<dbReference type="CDD" id="cd02209">
    <property type="entry name" value="cupin_XRE_C"/>
    <property type="match status" value="1"/>
</dbReference>
<dbReference type="CDD" id="cd00093">
    <property type="entry name" value="HTH_XRE"/>
    <property type="match status" value="1"/>
</dbReference>
<keyword evidence="2" id="KW-0238">DNA-binding</keyword>
<dbReference type="SMART" id="SM00530">
    <property type="entry name" value="HTH_XRE"/>
    <property type="match status" value="1"/>
</dbReference>
<dbReference type="GO" id="GO:0003700">
    <property type="term" value="F:DNA-binding transcription factor activity"/>
    <property type="evidence" value="ECO:0007669"/>
    <property type="project" value="TreeGrafter"/>
</dbReference>
<dbReference type="EMBL" id="JACHED010000004">
    <property type="protein sequence ID" value="MBB6497668.1"/>
    <property type="molecule type" value="Genomic_DNA"/>
</dbReference>
<dbReference type="GO" id="GO:0005829">
    <property type="term" value="C:cytosol"/>
    <property type="evidence" value="ECO:0007669"/>
    <property type="project" value="TreeGrafter"/>
</dbReference>
<dbReference type="PROSITE" id="PS50943">
    <property type="entry name" value="HTH_CROC1"/>
    <property type="match status" value="1"/>
</dbReference>
<dbReference type="InterPro" id="IPR010982">
    <property type="entry name" value="Lambda_DNA-bd_dom_sf"/>
</dbReference>
<evidence type="ECO:0000256" key="1">
    <source>
        <dbReference type="ARBA" id="ARBA00023015"/>
    </source>
</evidence>
<dbReference type="Pfam" id="PF07883">
    <property type="entry name" value="Cupin_2"/>
    <property type="match status" value="1"/>
</dbReference>
<evidence type="ECO:0000259" key="4">
    <source>
        <dbReference type="PROSITE" id="PS50943"/>
    </source>
</evidence>
<proteinExistence type="predicted"/>
<evidence type="ECO:0000313" key="7">
    <source>
        <dbReference type="Proteomes" id="UP000239462"/>
    </source>
</evidence>
<organism evidence="5 7">
    <name type="scientific">Methanococcus maripaludis</name>
    <name type="common">Methanococcus deltae</name>
    <dbReference type="NCBI Taxonomy" id="39152"/>
    <lineage>
        <taxon>Archaea</taxon>
        <taxon>Methanobacteriati</taxon>
        <taxon>Methanobacteriota</taxon>
        <taxon>Methanomada group</taxon>
        <taxon>Methanococci</taxon>
        <taxon>Methanococcales</taxon>
        <taxon>Methanococcaceae</taxon>
        <taxon>Methanococcus</taxon>
    </lineage>
</organism>
<accession>A0A2L1CAJ6</accession>
<reference evidence="7" key="1">
    <citation type="journal article" date="2018" name="Genome Announc.">
        <title>Complete Genome Sequence of the Methanococcus maripaludis Type Strain JJ (DSM 2067), a Model for Selenoprotein Synthesis in Archaea.</title>
        <authorList>
            <person name="Poehlein A."/>
            <person name="Heym D."/>
            <person name="Quitzke V."/>
            <person name="Fersch J."/>
            <person name="Daniel R."/>
            <person name="Rother M."/>
        </authorList>
    </citation>
    <scope>NUCLEOTIDE SEQUENCE [LARGE SCALE GENOMIC DNA]</scope>
    <source>
        <strain evidence="7">DSM 2067</strain>
    </source>
</reference>
<gene>
    <name evidence="5" type="primary">puuR</name>
    <name evidence="6" type="ORF">HNP96_001716</name>
    <name evidence="5" type="ORF">MMJJ_09970</name>
</gene>
<dbReference type="SUPFAM" id="SSF51182">
    <property type="entry name" value="RmlC-like cupins"/>
    <property type="match status" value="1"/>
</dbReference>
<reference evidence="6 8" key="3">
    <citation type="submission" date="2020-08" db="EMBL/GenBank/DDBJ databases">
        <title>Genomic Encyclopedia of Type Strains, Phase IV (KMG-V): Genome sequencing to study the core and pangenomes of soil and plant-associated prokaryotes.</title>
        <authorList>
            <person name="Whitman W."/>
        </authorList>
    </citation>
    <scope>NUCLEOTIDE SEQUENCE [LARGE SCALE GENOMIC DNA]</scope>
    <source>
        <strain evidence="6 8">D1</strain>
    </source>
</reference>
<dbReference type="InterPro" id="IPR001387">
    <property type="entry name" value="Cro/C1-type_HTH"/>
</dbReference>
<dbReference type="SUPFAM" id="SSF47413">
    <property type="entry name" value="lambda repressor-like DNA-binding domains"/>
    <property type="match status" value="1"/>
</dbReference>
<sequence length="182" mass="20839">MKDLNKAISKNLKKIRKKKDLSLDALSNLTGVSKSMLGQIERGEVNPTISTILKISNGLKVSFTSLLKNEKPEIDQIPFEELNPVFEGEGHKLYPVIPFEDDKRFETYIVEIKPGHKYYSEGHVKGTEEIITVFEGELLISIGEIDYFLKKNDTIRFNANNSHVYENRGLELTKLNLILHYE</sequence>
<dbReference type="Pfam" id="PF01381">
    <property type="entry name" value="HTH_3"/>
    <property type="match status" value="1"/>
</dbReference>
<dbReference type="Proteomes" id="UP000590564">
    <property type="component" value="Unassembled WGS sequence"/>
</dbReference>
<dbReference type="PANTHER" id="PTHR46797:SF23">
    <property type="entry name" value="HTH-TYPE TRANSCRIPTIONAL REGULATOR SUTR"/>
    <property type="match status" value="1"/>
</dbReference>
<dbReference type="GO" id="GO:0003677">
    <property type="term" value="F:DNA binding"/>
    <property type="evidence" value="ECO:0007669"/>
    <property type="project" value="UniProtKB-KW"/>
</dbReference>
<dbReference type="EMBL" id="CP026606">
    <property type="protein sequence ID" value="AVB76397.1"/>
    <property type="molecule type" value="Genomic_DNA"/>
</dbReference>